<reference evidence="2 3" key="1">
    <citation type="submission" date="2021-08" db="EMBL/GenBank/DDBJ databases">
        <title>WGS of actinomycetes from Thailand.</title>
        <authorList>
            <person name="Thawai C."/>
        </authorList>
    </citation>
    <scope>NUCLEOTIDE SEQUENCE [LARGE SCALE GENOMIC DNA]</scope>
    <source>
        <strain evidence="2 3">PLK6-54</strain>
    </source>
</reference>
<organism evidence="2 3">
    <name type="scientific">Actinacidiphila acidipaludis</name>
    <dbReference type="NCBI Taxonomy" id="2873382"/>
    <lineage>
        <taxon>Bacteria</taxon>
        <taxon>Bacillati</taxon>
        <taxon>Actinomycetota</taxon>
        <taxon>Actinomycetes</taxon>
        <taxon>Kitasatosporales</taxon>
        <taxon>Streptomycetaceae</taxon>
        <taxon>Actinacidiphila</taxon>
    </lineage>
</organism>
<dbReference type="EMBL" id="JAINZZ010000043">
    <property type="protein sequence ID" value="MBY8881204.1"/>
    <property type="molecule type" value="Genomic_DNA"/>
</dbReference>
<keyword evidence="3" id="KW-1185">Reference proteome</keyword>
<accession>A0ABS7QHE9</accession>
<evidence type="ECO:0000313" key="2">
    <source>
        <dbReference type="EMBL" id="MBY8881204.1"/>
    </source>
</evidence>
<evidence type="ECO:0000256" key="1">
    <source>
        <dbReference type="SAM" id="MobiDB-lite"/>
    </source>
</evidence>
<evidence type="ECO:0000313" key="3">
    <source>
        <dbReference type="Proteomes" id="UP000778578"/>
    </source>
</evidence>
<dbReference type="RefSeq" id="WP_222967025.1">
    <property type="nucleotide sequence ID" value="NZ_JAINZZ010000043.1"/>
</dbReference>
<comment type="caution">
    <text evidence="2">The sequence shown here is derived from an EMBL/GenBank/DDBJ whole genome shotgun (WGS) entry which is preliminary data.</text>
</comment>
<protein>
    <submittedName>
        <fullName evidence="2">Uncharacterized protein</fullName>
    </submittedName>
</protein>
<proteinExistence type="predicted"/>
<sequence length="138" mass="14970">MDPELSALASSAATTFVTLMATDAWTRVREGLVHVWRQARPDRADAMGAEVEATRTDLLAAQASGDEESEEELRAEWRARLRRLLASDPGTADPLRRLLAEVDPAQAGGTGGHSVTQRATATKRGRVYQAGRDLNITE</sequence>
<gene>
    <name evidence="2" type="ORF">K7862_26725</name>
</gene>
<name>A0ABS7QHE9_9ACTN</name>
<feature type="region of interest" description="Disordered" evidence="1">
    <location>
        <begin position="103"/>
        <end position="138"/>
    </location>
</feature>
<dbReference type="Proteomes" id="UP000778578">
    <property type="component" value="Unassembled WGS sequence"/>
</dbReference>